<evidence type="ECO:0000256" key="3">
    <source>
        <dbReference type="ARBA" id="ARBA00022692"/>
    </source>
</evidence>
<keyword evidence="4 6" id="KW-1133">Transmembrane helix</keyword>
<dbReference type="InterPro" id="IPR038766">
    <property type="entry name" value="Membrane_comp_ABC_pdt"/>
</dbReference>
<organism evidence="8 9">
    <name type="scientific">Primorskyibacter flagellatus</name>
    <dbReference type="NCBI Taxonomy" id="1387277"/>
    <lineage>
        <taxon>Bacteria</taxon>
        <taxon>Pseudomonadati</taxon>
        <taxon>Pseudomonadota</taxon>
        <taxon>Alphaproteobacteria</taxon>
        <taxon>Rhodobacterales</taxon>
        <taxon>Roseobacteraceae</taxon>
        <taxon>Primorskyibacter</taxon>
    </lineage>
</organism>
<keyword evidence="5 6" id="KW-0472">Membrane</keyword>
<proteinExistence type="predicted"/>
<dbReference type="AlphaFoldDB" id="A0A1W2BQG2"/>
<feature type="transmembrane region" description="Helical" evidence="6">
    <location>
        <begin position="770"/>
        <end position="795"/>
    </location>
</feature>
<feature type="transmembrane region" description="Helical" evidence="6">
    <location>
        <begin position="720"/>
        <end position="740"/>
    </location>
</feature>
<dbReference type="OrthoDB" id="9775544at2"/>
<dbReference type="Proteomes" id="UP000192330">
    <property type="component" value="Unassembled WGS sequence"/>
</dbReference>
<evidence type="ECO:0000256" key="5">
    <source>
        <dbReference type="ARBA" id="ARBA00023136"/>
    </source>
</evidence>
<protein>
    <submittedName>
        <fullName evidence="8">Putative ABC transport system permease protein</fullName>
    </submittedName>
</protein>
<dbReference type="GO" id="GO:0005886">
    <property type="term" value="C:plasma membrane"/>
    <property type="evidence" value="ECO:0007669"/>
    <property type="project" value="UniProtKB-SubCell"/>
</dbReference>
<feature type="transmembrane region" description="Helical" evidence="6">
    <location>
        <begin position="308"/>
        <end position="341"/>
    </location>
</feature>
<dbReference type="InterPro" id="IPR003838">
    <property type="entry name" value="ABC3_permease_C"/>
</dbReference>
<feature type="transmembrane region" description="Helical" evidence="6">
    <location>
        <begin position="361"/>
        <end position="378"/>
    </location>
</feature>
<feature type="transmembrane region" description="Helical" evidence="6">
    <location>
        <begin position="260"/>
        <end position="287"/>
    </location>
</feature>
<accession>A0A1W2BQG2</accession>
<gene>
    <name evidence="8" type="ORF">SAMN06295998_104254</name>
</gene>
<dbReference type="PANTHER" id="PTHR30287">
    <property type="entry name" value="MEMBRANE COMPONENT OF PREDICTED ABC SUPERFAMILY METABOLITE UPTAKE TRANSPORTER"/>
    <property type="match status" value="1"/>
</dbReference>
<dbReference type="PANTHER" id="PTHR30287:SF1">
    <property type="entry name" value="INNER MEMBRANE PROTEIN"/>
    <property type="match status" value="1"/>
</dbReference>
<evidence type="ECO:0000313" key="8">
    <source>
        <dbReference type="EMBL" id="SMC75143.1"/>
    </source>
</evidence>
<sequence>MSLPVAFRLAARELRGGLRGFRVFLACLALGVAAIAAVGSVRAAIQAGLSEQGAVILGGDAELRLTYRDANPAELAWMRDISTDRSKVIEFRSMAVVAGPDGDERALTQVKAVDNAYPLLGTPELDPAMPLAQALDGRGGTPGAVMAPVLAARLGLEPGDSFRLGTQAFTLSALLTFEPDAGSAGFSLGPRTIVRAEALETSGLLAPGTLFETNYRLILPPASDLDALKQGAQQRFADSGLRWRDARNGAPGVARFVDRLGAFLVLVGLSGLAVGGVGVSAAVRSYLSAKTGVIATLRTLGAGRAVIFQTYFLQIGALSLLGIAIGLVLGASLPLLLAPIISASLPVPADFSLHLSPLVEAAIYGMLTALLFTLWPLARTEDVRAATLFRDALGQAKLLPRPRYLLATALLLAVLLGTAVAFSGNAFLTLWTAAGIMGALLVLALAAQGVRHLARASGALSRGRPVLRWALSAIGGPGEAAASVMISLGLGLSVLAAVGQIDGNLRNAIDGELPEVAPSYFFVDIQQDQMPGFLDRVENDPAVSRVATAPMLRGVLTRINGQPARDVAGNHWVVRGDRGLTYAQDLPDNTTLTAGEWWAPDYDGPPLVSFAAEEAEEIGLNLGDTITVNVLGRDIDATIASFREVDFSTMGIGFVMTLNPAALQGAPHSFISTVYAEEAAEAPILRDLAQAYPNITAIRVRDAIDQVGTLLIAIANATRWGAAATLLTGLLVLIGAAAAGERARSFEAALLKTLGASRGRILRSFALRSALLGAGAGIVAVIAGGLGAWGVLTFVMETDFTFLPGNALTIVIGGGALTLVSGLVFALRPMAASPARVLRSRE</sequence>
<feature type="transmembrane region" description="Helical" evidence="6">
    <location>
        <begin position="469"/>
        <end position="498"/>
    </location>
</feature>
<dbReference type="EMBL" id="FWYD01000004">
    <property type="protein sequence ID" value="SMC75143.1"/>
    <property type="molecule type" value="Genomic_DNA"/>
</dbReference>
<reference evidence="8 9" key="1">
    <citation type="submission" date="2017-04" db="EMBL/GenBank/DDBJ databases">
        <authorList>
            <person name="Afonso C.L."/>
            <person name="Miller P.J."/>
            <person name="Scott M.A."/>
            <person name="Spackman E."/>
            <person name="Goraichik I."/>
            <person name="Dimitrov K.M."/>
            <person name="Suarez D.L."/>
            <person name="Swayne D.E."/>
        </authorList>
    </citation>
    <scope>NUCLEOTIDE SEQUENCE [LARGE SCALE GENOMIC DNA]</scope>
    <source>
        <strain evidence="8 9">CGMCC 1.12644</strain>
    </source>
</reference>
<comment type="subcellular location">
    <subcellularLocation>
        <location evidence="1">Cell membrane</location>
        <topology evidence="1">Multi-pass membrane protein</topology>
    </subcellularLocation>
</comment>
<evidence type="ECO:0000259" key="7">
    <source>
        <dbReference type="Pfam" id="PF02687"/>
    </source>
</evidence>
<evidence type="ECO:0000256" key="4">
    <source>
        <dbReference type="ARBA" id="ARBA00022989"/>
    </source>
</evidence>
<feature type="transmembrane region" description="Helical" evidence="6">
    <location>
        <begin position="807"/>
        <end position="827"/>
    </location>
</feature>
<evidence type="ECO:0000256" key="2">
    <source>
        <dbReference type="ARBA" id="ARBA00022475"/>
    </source>
</evidence>
<keyword evidence="9" id="KW-1185">Reference proteome</keyword>
<dbReference type="STRING" id="1387277.SAMN06295998_104254"/>
<feature type="transmembrane region" description="Helical" evidence="6">
    <location>
        <begin position="404"/>
        <end position="422"/>
    </location>
</feature>
<dbReference type="Pfam" id="PF02687">
    <property type="entry name" value="FtsX"/>
    <property type="match status" value="2"/>
</dbReference>
<keyword evidence="2" id="KW-1003">Cell membrane</keyword>
<feature type="domain" description="ABC3 transporter permease C-terminal" evidence="7">
    <location>
        <begin position="267"/>
        <end position="379"/>
    </location>
</feature>
<dbReference type="RefSeq" id="WP_084352689.1">
    <property type="nucleotide sequence ID" value="NZ_FWYD01000004.1"/>
</dbReference>
<name>A0A1W2BQG2_9RHOB</name>
<feature type="transmembrane region" description="Helical" evidence="6">
    <location>
        <begin position="428"/>
        <end position="448"/>
    </location>
</feature>
<evidence type="ECO:0000256" key="1">
    <source>
        <dbReference type="ARBA" id="ARBA00004651"/>
    </source>
</evidence>
<feature type="domain" description="ABC3 transporter permease C-terminal" evidence="7">
    <location>
        <begin position="723"/>
        <end position="833"/>
    </location>
</feature>
<keyword evidence="3 6" id="KW-0812">Transmembrane</keyword>
<evidence type="ECO:0000313" key="9">
    <source>
        <dbReference type="Proteomes" id="UP000192330"/>
    </source>
</evidence>
<evidence type="ECO:0000256" key="6">
    <source>
        <dbReference type="SAM" id="Phobius"/>
    </source>
</evidence>